<dbReference type="Gene3D" id="3.60.21.70">
    <property type="entry name" value="PhoD-like phosphatase"/>
    <property type="match status" value="1"/>
</dbReference>
<dbReference type="AlphaFoldDB" id="A0AAX1L802"/>
<dbReference type="CDD" id="cd07389">
    <property type="entry name" value="MPP_PhoD"/>
    <property type="match status" value="1"/>
</dbReference>
<dbReference type="PANTHER" id="PTHR43606">
    <property type="entry name" value="PHOSPHATASE, PUTATIVE (AFU_ORTHOLOGUE AFUA_6G08710)-RELATED"/>
    <property type="match status" value="1"/>
</dbReference>
<dbReference type="SUPFAM" id="SSF49363">
    <property type="entry name" value="Purple acid phosphatase, N-terminal domain"/>
    <property type="match status" value="1"/>
</dbReference>
<dbReference type="Proteomes" id="UP000617681">
    <property type="component" value="Chromosome"/>
</dbReference>
<dbReference type="PROSITE" id="PS51318">
    <property type="entry name" value="TAT"/>
    <property type="match status" value="1"/>
</dbReference>
<feature type="domain" description="PhoD-like phosphatase metallophosphatase" evidence="3">
    <location>
        <begin position="139"/>
        <end position="488"/>
    </location>
</feature>
<evidence type="ECO:0000259" key="4">
    <source>
        <dbReference type="Pfam" id="PF16655"/>
    </source>
</evidence>
<dbReference type="EMBL" id="CP069534">
    <property type="protein sequence ID" value="QRP70545.1"/>
    <property type="molecule type" value="Genomic_DNA"/>
</dbReference>
<accession>A0AAX1L802</accession>
<dbReference type="InterPro" id="IPR029052">
    <property type="entry name" value="Metallo-depent_PP-like"/>
</dbReference>
<dbReference type="SUPFAM" id="SSF56300">
    <property type="entry name" value="Metallo-dependent phosphatases"/>
    <property type="match status" value="1"/>
</dbReference>
<dbReference type="RefSeq" id="WP_005394534.1">
    <property type="nucleotide sequence ID" value="NZ_CP069534.1"/>
</dbReference>
<gene>
    <name evidence="5" type="ORF">I6J21_12540</name>
</gene>
<sequence length="516" mass="56915">MRGMGITRRTFLAAATTAIAATMGVARAQYSEYDETSSAFQHGVASGDPLPTAVIIWTRLTTDEAVATVAWEVSTTPDFRTIVRHGEALAREERDFTVHVDVTGLTPGTVYYYRFRAGEDTSRTGRTKTAPTDPERAVFSVTSCANMESGYFGAYSEIARRADEIDVALHLGDYFYEYASGRYVGKNGITRPHEPTWECTTLQDYRTRYARYRRDAELQDAHAALPWVVTWDDHECANDSWAAGVDLQRRDAAMQAYLEWMPIRATSPSAGGHIYRSLRFGDLAEVSMLDLRTYRSAPARFKSSDPTRQMLGSEQFEWLTRQLTTSDAQWKLIGNSVMMAPLQILGTPLTEYLGHGMGSLPLNPDQWDGYQAERARLLELVSRTPGCVFLTGDIHSEWANELRLNGSGDGDPSGSGDEGAGAIAPEFVCTSVSAPNVDDKLRLPAGSATSRGLASYVRSVNPHVRHVELDAHGYMLVTVTRKDVRAEWFRVADVETKGSPFTSGAVATWDGSVLTV</sequence>
<dbReference type="GO" id="GO:0046872">
    <property type="term" value="F:metal ion binding"/>
    <property type="evidence" value="ECO:0007669"/>
    <property type="project" value="InterPro"/>
</dbReference>
<dbReference type="InterPro" id="IPR018946">
    <property type="entry name" value="PhoD-like_MPP"/>
</dbReference>
<reference evidence="5" key="1">
    <citation type="submission" date="2021-02" db="EMBL/GenBank/DDBJ databases">
        <title>FDA dAtabase for Regulatory Grade micrObial Sequences (FDA-ARGOS): Supporting development and validation of Infectious Disease Dx tests.</title>
        <authorList>
            <person name="Sproer C."/>
            <person name="Gronow S."/>
            <person name="Severitt S."/>
            <person name="Schroder I."/>
            <person name="Tallon L."/>
            <person name="Sadzewicz L."/>
            <person name="Zhao X."/>
            <person name="Boylan J."/>
            <person name="Ott S."/>
            <person name="Bowen H."/>
            <person name="Vavikolanu K."/>
            <person name="Mehta A."/>
            <person name="Aluvathingal J."/>
            <person name="Nadendla S."/>
            <person name="Lowell S."/>
            <person name="Myers T."/>
            <person name="Yan Y."/>
            <person name="Sichtig H."/>
        </authorList>
    </citation>
    <scope>NUCLEOTIDE SEQUENCE</scope>
    <source>
        <strain evidence="5">FDAARGOS_1191</strain>
    </source>
</reference>
<dbReference type="InterPro" id="IPR038607">
    <property type="entry name" value="PhoD-like_sf"/>
</dbReference>
<proteinExistence type="predicted"/>
<dbReference type="PANTHER" id="PTHR43606:SF2">
    <property type="entry name" value="ALKALINE PHOSPHATASE FAMILY PROTEIN (AFU_ORTHOLOGUE AFUA_5G03860)"/>
    <property type="match status" value="1"/>
</dbReference>
<dbReference type="InterPro" id="IPR006311">
    <property type="entry name" value="TAT_signal"/>
</dbReference>
<evidence type="ECO:0000313" key="5">
    <source>
        <dbReference type="EMBL" id="QRP70545.1"/>
    </source>
</evidence>
<name>A0AAX1L802_9CORY</name>
<feature type="chain" id="PRO_5043959662" evidence="2">
    <location>
        <begin position="29"/>
        <end position="516"/>
    </location>
</feature>
<protein>
    <submittedName>
        <fullName evidence="5">Alkaline phosphatase D family protein</fullName>
    </submittedName>
</protein>
<evidence type="ECO:0000313" key="6">
    <source>
        <dbReference type="Proteomes" id="UP000617681"/>
    </source>
</evidence>
<dbReference type="Gene3D" id="2.60.40.380">
    <property type="entry name" value="Purple acid phosphatase-like, N-terminal"/>
    <property type="match status" value="1"/>
</dbReference>
<evidence type="ECO:0000259" key="3">
    <source>
        <dbReference type="Pfam" id="PF09423"/>
    </source>
</evidence>
<evidence type="ECO:0000256" key="2">
    <source>
        <dbReference type="SAM" id="SignalP"/>
    </source>
</evidence>
<dbReference type="InterPro" id="IPR032093">
    <property type="entry name" value="PhoD_N"/>
</dbReference>
<dbReference type="GO" id="GO:0003993">
    <property type="term" value="F:acid phosphatase activity"/>
    <property type="evidence" value="ECO:0007669"/>
    <property type="project" value="InterPro"/>
</dbReference>
<evidence type="ECO:0000256" key="1">
    <source>
        <dbReference type="ARBA" id="ARBA00022729"/>
    </source>
</evidence>
<feature type="domain" description="Phospholipase D N-terminal" evidence="4">
    <location>
        <begin position="42"/>
        <end position="129"/>
    </location>
</feature>
<feature type="signal peptide" evidence="2">
    <location>
        <begin position="1"/>
        <end position="28"/>
    </location>
</feature>
<keyword evidence="1 2" id="KW-0732">Signal</keyword>
<dbReference type="InterPro" id="IPR008963">
    <property type="entry name" value="Purple_acid_Pase-like_N"/>
</dbReference>
<dbReference type="InterPro" id="IPR052900">
    <property type="entry name" value="Phospholipid_Metab_Enz"/>
</dbReference>
<organism evidence="5 6">
    <name type="scientific">Corynebacterium glucuronolyticum</name>
    <dbReference type="NCBI Taxonomy" id="39791"/>
    <lineage>
        <taxon>Bacteria</taxon>
        <taxon>Bacillati</taxon>
        <taxon>Actinomycetota</taxon>
        <taxon>Actinomycetes</taxon>
        <taxon>Mycobacteriales</taxon>
        <taxon>Corynebacteriaceae</taxon>
        <taxon>Corynebacterium</taxon>
    </lineage>
</organism>
<dbReference type="Pfam" id="PF16655">
    <property type="entry name" value="PhoD_N"/>
    <property type="match status" value="1"/>
</dbReference>
<dbReference type="Pfam" id="PF09423">
    <property type="entry name" value="PhoD"/>
    <property type="match status" value="1"/>
</dbReference>